<protein>
    <submittedName>
        <fullName evidence="2">Uncharacterized protein</fullName>
    </submittedName>
</protein>
<evidence type="ECO:0000313" key="2">
    <source>
        <dbReference type="EMBL" id="CAK0906280.1"/>
    </source>
</evidence>
<feature type="region of interest" description="Disordered" evidence="1">
    <location>
        <begin position="208"/>
        <end position="233"/>
    </location>
</feature>
<keyword evidence="3" id="KW-1185">Reference proteome</keyword>
<proteinExistence type="predicted"/>
<feature type="region of interest" description="Disordered" evidence="1">
    <location>
        <begin position="159"/>
        <end position="189"/>
    </location>
</feature>
<reference evidence="2" key="1">
    <citation type="submission" date="2023-10" db="EMBL/GenBank/DDBJ databases">
        <authorList>
            <person name="Chen Y."/>
            <person name="Shah S."/>
            <person name="Dougan E. K."/>
            <person name="Thang M."/>
            <person name="Chan C."/>
        </authorList>
    </citation>
    <scope>NUCLEOTIDE SEQUENCE [LARGE SCALE GENOMIC DNA]</scope>
</reference>
<evidence type="ECO:0000256" key="1">
    <source>
        <dbReference type="SAM" id="MobiDB-lite"/>
    </source>
</evidence>
<evidence type="ECO:0000313" key="3">
    <source>
        <dbReference type="Proteomes" id="UP001189429"/>
    </source>
</evidence>
<name>A0ABN9Y1F7_9DINO</name>
<comment type="caution">
    <text evidence="2">The sequence shown here is derived from an EMBL/GenBank/DDBJ whole genome shotgun (WGS) entry which is preliminary data.</text>
</comment>
<dbReference type="EMBL" id="CAUYUJ010021671">
    <property type="protein sequence ID" value="CAK0906280.1"/>
    <property type="molecule type" value="Genomic_DNA"/>
</dbReference>
<dbReference type="Proteomes" id="UP001189429">
    <property type="component" value="Unassembled WGS sequence"/>
</dbReference>
<feature type="compositionally biased region" description="Basic residues" evidence="1">
    <location>
        <begin position="169"/>
        <end position="183"/>
    </location>
</feature>
<organism evidence="2 3">
    <name type="scientific">Prorocentrum cordatum</name>
    <dbReference type="NCBI Taxonomy" id="2364126"/>
    <lineage>
        <taxon>Eukaryota</taxon>
        <taxon>Sar</taxon>
        <taxon>Alveolata</taxon>
        <taxon>Dinophyceae</taxon>
        <taxon>Prorocentrales</taxon>
        <taxon>Prorocentraceae</taxon>
        <taxon>Prorocentrum</taxon>
    </lineage>
</organism>
<gene>
    <name evidence="2" type="ORF">PCOR1329_LOCUS81676</name>
</gene>
<accession>A0ABN9Y1F7</accession>
<sequence length="233" mass="25863">MGVDMLCVADEGNDASKVLARQNARPKRLFMRVAEFEQGKGFCEATHKEDQVLPDASGEHLFTFCFCAAGFQATNPKKMGADASLKTYKIARGHIQKRKPPLALLEVADWGEHVPVRHQREVLDRILGEEEPWGLGALNGYRVEILELRLEERARAGTGAAGGSSWRARTARPRRRCRPRRASRAGSPPVCLARRRRSCCSSAVTTLRASAPRRWCGRSKSQRSGRPAPTRSS</sequence>